<feature type="transmembrane region" description="Helical" evidence="1">
    <location>
        <begin position="28"/>
        <end position="48"/>
    </location>
</feature>
<accession>A0A1G9QXE4</accession>
<sequence>MDVLLWWHWILFGSALVILKKFIPVVSIFWFGLGAVFVGVLLAIFPAIPPEAQLLLFSFSSIAFVILWTRVLEPRRRSSSKSD</sequence>
<dbReference type="STRING" id="392333.SAMN05660860_01944"/>
<proteinExistence type="predicted"/>
<dbReference type="Proteomes" id="UP000182146">
    <property type="component" value="Unassembled WGS sequence"/>
</dbReference>
<protein>
    <submittedName>
        <fullName evidence="2">NfeD-like C-terminal, partner-binding</fullName>
    </submittedName>
</protein>
<feature type="transmembrane region" description="Helical" evidence="1">
    <location>
        <begin position="6"/>
        <end position="23"/>
    </location>
</feature>
<dbReference type="EMBL" id="FNGU01000004">
    <property type="protein sequence ID" value="SDM15654.1"/>
    <property type="molecule type" value="Genomic_DNA"/>
</dbReference>
<dbReference type="RefSeq" id="WP_052445840.1">
    <property type="nucleotide sequence ID" value="NZ_FNGU01000004.1"/>
</dbReference>
<organism evidence="2 3">
    <name type="scientific">Geoalkalibacter ferrihydriticus</name>
    <dbReference type="NCBI Taxonomy" id="392333"/>
    <lineage>
        <taxon>Bacteria</taxon>
        <taxon>Pseudomonadati</taxon>
        <taxon>Thermodesulfobacteriota</taxon>
        <taxon>Desulfuromonadia</taxon>
        <taxon>Desulfuromonadales</taxon>
        <taxon>Geoalkalibacteraceae</taxon>
        <taxon>Geoalkalibacter</taxon>
    </lineage>
</organism>
<keyword evidence="1" id="KW-0812">Transmembrane</keyword>
<feature type="transmembrane region" description="Helical" evidence="1">
    <location>
        <begin position="54"/>
        <end position="72"/>
    </location>
</feature>
<keyword evidence="1" id="KW-0472">Membrane</keyword>
<keyword evidence="1" id="KW-1133">Transmembrane helix</keyword>
<name>A0A1G9QXE4_9BACT</name>
<reference evidence="2 3" key="1">
    <citation type="submission" date="2016-10" db="EMBL/GenBank/DDBJ databases">
        <authorList>
            <person name="de Groot N.N."/>
        </authorList>
    </citation>
    <scope>NUCLEOTIDE SEQUENCE [LARGE SCALE GENOMIC DNA]</scope>
    <source>
        <strain evidence="2 3">DSM 17813</strain>
    </source>
</reference>
<dbReference type="OrthoDB" id="8536525at2"/>
<evidence type="ECO:0000313" key="3">
    <source>
        <dbReference type="Proteomes" id="UP000182146"/>
    </source>
</evidence>
<gene>
    <name evidence="2" type="ORF">SAMN05660860_01944</name>
</gene>
<dbReference type="AlphaFoldDB" id="A0A1G9QXE4"/>
<evidence type="ECO:0000256" key="1">
    <source>
        <dbReference type="SAM" id="Phobius"/>
    </source>
</evidence>
<evidence type="ECO:0000313" key="2">
    <source>
        <dbReference type="EMBL" id="SDM15654.1"/>
    </source>
</evidence>